<evidence type="ECO:0000313" key="8">
    <source>
        <dbReference type="Proteomes" id="UP000001064"/>
    </source>
</evidence>
<dbReference type="GO" id="GO:0051537">
    <property type="term" value="F:2 iron, 2 sulfur cluster binding"/>
    <property type="evidence" value="ECO:0000318"/>
    <property type="project" value="GO_Central"/>
</dbReference>
<dbReference type="Gene3D" id="2.60.300.12">
    <property type="entry name" value="HesB-like domain"/>
    <property type="match status" value="1"/>
</dbReference>
<dbReference type="FunFam" id="2.60.300.12:FF:000006">
    <property type="entry name" value="Iron-sulfur cluster assembly 2 mitochondrial"/>
    <property type="match status" value="1"/>
</dbReference>
<dbReference type="GeneID" id="10508598"/>
<dbReference type="GO" id="GO:0005739">
    <property type="term" value="C:mitochondrion"/>
    <property type="evidence" value="ECO:0000318"/>
    <property type="project" value="GO_Central"/>
</dbReference>
<dbReference type="Pfam" id="PF01521">
    <property type="entry name" value="Fe-S_biosyn"/>
    <property type="match status" value="1"/>
</dbReference>
<comment type="subcellular location">
    <subcellularLocation>
        <location evidence="1">Mitochondrion</location>
    </subcellularLocation>
</comment>
<evidence type="ECO:0000256" key="4">
    <source>
        <dbReference type="ARBA" id="ARBA00023004"/>
    </source>
</evidence>
<comment type="similarity">
    <text evidence="2">Belongs to the HesB/IscA family.</text>
</comment>
<dbReference type="AlphaFoldDB" id="F0ZYZ9"/>
<evidence type="ECO:0000256" key="3">
    <source>
        <dbReference type="ARBA" id="ARBA00022723"/>
    </source>
</evidence>
<dbReference type="PANTHER" id="PTHR43011:SF1">
    <property type="entry name" value="IRON-SULFUR CLUSTER ASSEMBLY 2 HOMOLOG, MITOCHONDRIAL"/>
    <property type="match status" value="1"/>
</dbReference>
<evidence type="ECO:0000256" key="5">
    <source>
        <dbReference type="ARBA" id="ARBA00023128"/>
    </source>
</evidence>
<dbReference type="GO" id="GO:0120510">
    <property type="term" value="C:mitochondrial [4Fe-4S] assembly complex"/>
    <property type="evidence" value="ECO:0007669"/>
    <property type="project" value="UniProtKB-ARBA"/>
</dbReference>
<keyword evidence="5" id="KW-0496">Mitochondrion</keyword>
<dbReference type="OrthoDB" id="1938621at2759"/>
<name>F0ZYZ9_DICPU</name>
<dbReference type="KEGG" id="dpp:DICPUDRAFT_157381"/>
<protein>
    <recommendedName>
        <fullName evidence="6">Core domain-containing protein</fullName>
    </recommendedName>
</protein>
<keyword evidence="4" id="KW-0408">Iron</keyword>
<sequence>MNKLYRPTNILLNKIIKRNYISNFNSIRKFSIVNQNSNSIINNQNKYKFFTTQTLAKETNNNTNTSTTNIQSDTIIKQPIEQTSLPQGDNSKYNITLTDSCVKELNRIQSQMKDSMLRVMVDMGGCSGYQYIIKIENKMQEDDVLFERDGAKVIIDKISLDMMVGSVIDYEINLMRSSFCVATNPNTIKSCGCKISFDLKK</sequence>
<dbReference type="GO" id="GO:0051604">
    <property type="term" value="P:protein maturation"/>
    <property type="evidence" value="ECO:0000318"/>
    <property type="project" value="GO_Central"/>
</dbReference>
<reference evidence="8" key="1">
    <citation type="journal article" date="2011" name="Genome Biol.">
        <title>Comparative genomics of the social amoebae Dictyostelium discoideum and Dictyostelium purpureum.</title>
        <authorList>
            <consortium name="US DOE Joint Genome Institute (JGI-PGF)"/>
            <person name="Sucgang R."/>
            <person name="Kuo A."/>
            <person name="Tian X."/>
            <person name="Salerno W."/>
            <person name="Parikh A."/>
            <person name="Feasley C.L."/>
            <person name="Dalin E."/>
            <person name="Tu H."/>
            <person name="Huang E."/>
            <person name="Barry K."/>
            <person name="Lindquist E."/>
            <person name="Shapiro H."/>
            <person name="Bruce D."/>
            <person name="Schmutz J."/>
            <person name="Salamov A."/>
            <person name="Fey P."/>
            <person name="Gaudet P."/>
            <person name="Anjard C."/>
            <person name="Babu M.M."/>
            <person name="Basu S."/>
            <person name="Bushmanova Y."/>
            <person name="van der Wel H."/>
            <person name="Katoh-Kurasawa M."/>
            <person name="Dinh C."/>
            <person name="Coutinho P.M."/>
            <person name="Saito T."/>
            <person name="Elias M."/>
            <person name="Schaap P."/>
            <person name="Kay R.R."/>
            <person name="Henrissat B."/>
            <person name="Eichinger L."/>
            <person name="Rivero F."/>
            <person name="Putnam N.H."/>
            <person name="West C.M."/>
            <person name="Loomis W.F."/>
            <person name="Chisholm R.L."/>
            <person name="Shaulsky G."/>
            <person name="Strassmann J.E."/>
            <person name="Queller D.C."/>
            <person name="Kuspa A."/>
            <person name="Grigoriev I.V."/>
        </authorList>
    </citation>
    <scope>NUCLEOTIDE SEQUENCE [LARGE SCALE GENOMIC DNA]</scope>
    <source>
        <strain evidence="8">QSDP1</strain>
    </source>
</reference>
<evidence type="ECO:0000256" key="1">
    <source>
        <dbReference type="ARBA" id="ARBA00004173"/>
    </source>
</evidence>
<evidence type="ECO:0000256" key="2">
    <source>
        <dbReference type="ARBA" id="ARBA00006718"/>
    </source>
</evidence>
<dbReference type="OMA" id="IHGKTNL"/>
<dbReference type="InterPro" id="IPR000361">
    <property type="entry name" value="ATAP_core_dom"/>
</dbReference>
<evidence type="ECO:0000259" key="6">
    <source>
        <dbReference type="Pfam" id="PF01521"/>
    </source>
</evidence>
<dbReference type="VEuPathDB" id="AmoebaDB:DICPUDRAFT_157381"/>
<keyword evidence="8" id="KW-1185">Reference proteome</keyword>
<feature type="domain" description="Core" evidence="6">
    <location>
        <begin position="94"/>
        <end position="194"/>
    </location>
</feature>
<organism evidence="7 8">
    <name type="scientific">Dictyostelium purpureum</name>
    <name type="common">Slime mold</name>
    <dbReference type="NCBI Taxonomy" id="5786"/>
    <lineage>
        <taxon>Eukaryota</taxon>
        <taxon>Amoebozoa</taxon>
        <taxon>Evosea</taxon>
        <taxon>Eumycetozoa</taxon>
        <taxon>Dictyostelia</taxon>
        <taxon>Dictyosteliales</taxon>
        <taxon>Dictyosteliaceae</taxon>
        <taxon>Dictyostelium</taxon>
    </lineage>
</organism>
<dbReference type="NCBIfam" id="TIGR00049">
    <property type="entry name" value="iron-sulfur cluster assembly accessory protein"/>
    <property type="match status" value="1"/>
</dbReference>
<dbReference type="EMBL" id="GL871297">
    <property type="protein sequence ID" value="EGC30833.1"/>
    <property type="molecule type" value="Genomic_DNA"/>
</dbReference>
<evidence type="ECO:0000313" key="7">
    <source>
        <dbReference type="EMBL" id="EGC30833.1"/>
    </source>
</evidence>
<dbReference type="GO" id="GO:0005506">
    <property type="term" value="F:iron ion binding"/>
    <property type="evidence" value="ECO:0000318"/>
    <property type="project" value="GO_Central"/>
</dbReference>
<proteinExistence type="inferred from homology"/>
<dbReference type="RefSeq" id="XP_003292647.1">
    <property type="nucleotide sequence ID" value="XM_003292599.1"/>
</dbReference>
<keyword evidence="3" id="KW-0479">Metal-binding</keyword>
<dbReference type="Proteomes" id="UP000001064">
    <property type="component" value="Unassembled WGS sequence"/>
</dbReference>
<dbReference type="GO" id="GO:0016226">
    <property type="term" value="P:iron-sulfur cluster assembly"/>
    <property type="evidence" value="ECO:0000318"/>
    <property type="project" value="GO_Central"/>
</dbReference>
<dbReference type="GO" id="GO:0051539">
    <property type="term" value="F:4 iron, 4 sulfur cluster binding"/>
    <property type="evidence" value="ECO:0000318"/>
    <property type="project" value="GO_Central"/>
</dbReference>
<dbReference type="PANTHER" id="PTHR43011">
    <property type="entry name" value="IRON-SULFUR CLUSTER ASSEMBLY 2 HOMOLOG, MITOCHONDRIAL"/>
    <property type="match status" value="1"/>
</dbReference>
<accession>F0ZYZ9</accession>
<dbReference type="SUPFAM" id="SSF89360">
    <property type="entry name" value="HesB-like domain"/>
    <property type="match status" value="1"/>
</dbReference>
<dbReference type="InterPro" id="IPR016092">
    <property type="entry name" value="ATAP"/>
</dbReference>
<dbReference type="InterPro" id="IPR035903">
    <property type="entry name" value="HesB-like_dom_sf"/>
</dbReference>
<dbReference type="InParanoid" id="F0ZYZ9"/>
<dbReference type="eggNOG" id="KOG1119">
    <property type="taxonomic scope" value="Eukaryota"/>
</dbReference>
<dbReference type="FunCoup" id="F0ZYZ9">
    <property type="interactions" value="68"/>
</dbReference>
<dbReference type="STRING" id="5786.F0ZYZ9"/>
<gene>
    <name evidence="7" type="ORF">DICPUDRAFT_157381</name>
</gene>